<gene>
    <name evidence="2" type="ORF">D0962_33130</name>
</gene>
<organism evidence="2 3">
    <name type="scientific">Adonisia turfae CCMR0082</name>
    <dbReference type="NCBI Taxonomy" id="2304604"/>
    <lineage>
        <taxon>Bacteria</taxon>
        <taxon>Bacillati</taxon>
        <taxon>Cyanobacteriota</taxon>
        <taxon>Adonisia</taxon>
        <taxon>Adonisia turfae</taxon>
    </lineage>
</organism>
<comment type="caution">
    <text evidence="2">The sequence shown here is derived from an EMBL/GenBank/DDBJ whole genome shotgun (WGS) entry which is preliminary data.</text>
</comment>
<reference evidence="2 3" key="1">
    <citation type="journal article" date="2020" name="Microb. Ecol.">
        <title>Ecogenomics of the Marine Benthic Filamentous Cyanobacterium Adonisia.</title>
        <authorList>
            <person name="Walter J.M."/>
            <person name="Coutinho F.H."/>
            <person name="Leomil L."/>
            <person name="Hargreaves P.I."/>
            <person name="Campeao M.E."/>
            <person name="Vieira V.V."/>
            <person name="Silva B.S."/>
            <person name="Fistarol G.O."/>
            <person name="Salomon P.S."/>
            <person name="Sawabe T."/>
            <person name="Mino S."/>
            <person name="Hosokawa M."/>
            <person name="Miyashita H."/>
            <person name="Maruyama F."/>
            <person name="van Verk M.C."/>
            <person name="Dutilh B.E."/>
            <person name="Thompson C.C."/>
            <person name="Thompson F.L."/>
        </authorList>
    </citation>
    <scope>NUCLEOTIDE SEQUENCE [LARGE SCALE GENOMIC DNA]</scope>
    <source>
        <strain evidence="2 3">CCMR0082</strain>
    </source>
</reference>
<dbReference type="GO" id="GO:0008999">
    <property type="term" value="F:protein-N-terminal-alanine acetyltransferase activity"/>
    <property type="evidence" value="ECO:0007669"/>
    <property type="project" value="TreeGrafter"/>
</dbReference>
<dbReference type="GO" id="GO:0005737">
    <property type="term" value="C:cytoplasm"/>
    <property type="evidence" value="ECO:0007669"/>
    <property type="project" value="TreeGrafter"/>
</dbReference>
<feature type="domain" description="N-acetyltransferase" evidence="1">
    <location>
        <begin position="16"/>
        <end position="171"/>
    </location>
</feature>
<evidence type="ECO:0000313" key="2">
    <source>
        <dbReference type="EMBL" id="NEZ67548.1"/>
    </source>
</evidence>
<keyword evidence="2" id="KW-0808">Transferase</keyword>
<dbReference type="SUPFAM" id="SSF55729">
    <property type="entry name" value="Acyl-CoA N-acyltransferases (Nat)"/>
    <property type="match status" value="1"/>
</dbReference>
<dbReference type="InterPro" id="IPR000182">
    <property type="entry name" value="GNAT_dom"/>
</dbReference>
<dbReference type="InterPro" id="IPR051531">
    <property type="entry name" value="N-acetyltransferase"/>
</dbReference>
<dbReference type="PROSITE" id="PS51186">
    <property type="entry name" value="GNAT"/>
    <property type="match status" value="1"/>
</dbReference>
<protein>
    <submittedName>
        <fullName evidence="2">N-acetyltransferase</fullName>
    </submittedName>
</protein>
<dbReference type="RefSeq" id="WP_163670700.1">
    <property type="nucleotide sequence ID" value="NZ_QZCE01000002.1"/>
</dbReference>
<evidence type="ECO:0000259" key="1">
    <source>
        <dbReference type="PROSITE" id="PS51186"/>
    </source>
</evidence>
<dbReference type="AlphaFoldDB" id="A0A6M0SG82"/>
<dbReference type="Pfam" id="PF13302">
    <property type="entry name" value="Acetyltransf_3"/>
    <property type="match status" value="1"/>
</dbReference>
<accession>A0A6M0SG82</accession>
<dbReference type="InterPro" id="IPR016181">
    <property type="entry name" value="Acyl_CoA_acyltransferase"/>
</dbReference>
<dbReference type="EMBL" id="QZCE01000002">
    <property type="protein sequence ID" value="NEZ67548.1"/>
    <property type="molecule type" value="Genomic_DNA"/>
</dbReference>
<name>A0A6M0SG82_9CYAN</name>
<dbReference type="Gene3D" id="3.40.630.30">
    <property type="match status" value="1"/>
</dbReference>
<evidence type="ECO:0000313" key="3">
    <source>
        <dbReference type="Proteomes" id="UP000473574"/>
    </source>
</evidence>
<sequence>MQPFPTTLPELKTRQFRLRSMSTNDKASLFAIYGDPEVMRFASDETFSTPATVDEMLSSVSRLFQEQTSMEWGIERRTDHTLIGTCGLHSFDLTNNSAEVGCMLTRSAWGHGYMQEALRAVIWYAFCDRKITRLRADIDTLNHRSIRLFSKLGFIHQGGTIYVCKPERGDL</sequence>
<proteinExistence type="predicted"/>
<dbReference type="PANTHER" id="PTHR43792">
    <property type="entry name" value="GNAT FAMILY, PUTATIVE (AFU_ORTHOLOGUE AFUA_3G00765)-RELATED-RELATED"/>
    <property type="match status" value="1"/>
</dbReference>
<dbReference type="PANTHER" id="PTHR43792:SF9">
    <property type="entry name" value="RIBOSOMAL-PROTEIN-ALANINE ACETYLTRANSFERASE"/>
    <property type="match status" value="1"/>
</dbReference>
<dbReference type="Proteomes" id="UP000473574">
    <property type="component" value="Unassembled WGS sequence"/>
</dbReference>